<evidence type="ECO:0000259" key="2">
    <source>
        <dbReference type="PROSITE" id="PS50404"/>
    </source>
</evidence>
<evidence type="ECO:0000259" key="3">
    <source>
        <dbReference type="PROSITE" id="PS50405"/>
    </source>
</evidence>
<dbReference type="Gene3D" id="3.40.30.10">
    <property type="entry name" value="Glutaredoxin"/>
    <property type="match status" value="1"/>
</dbReference>
<accession>A0AA38IZK6</accession>
<dbReference type="AlphaFoldDB" id="A0AA38IZK6"/>
<dbReference type="InterPro" id="IPR004045">
    <property type="entry name" value="Glutathione_S-Trfase_N"/>
</dbReference>
<dbReference type="CDD" id="cd03177">
    <property type="entry name" value="GST_C_Delta_Epsilon"/>
    <property type="match status" value="1"/>
</dbReference>
<dbReference type="PANTHER" id="PTHR43969:SF8">
    <property type="entry name" value="GLUTATHIONE S TRANSFERASE E13, ISOFORM A-RELATED"/>
    <property type="match status" value="1"/>
</dbReference>
<proteinExistence type="predicted"/>
<dbReference type="PROSITE" id="PS50404">
    <property type="entry name" value="GST_NTER"/>
    <property type="match status" value="1"/>
</dbReference>
<dbReference type="SUPFAM" id="SSF47616">
    <property type="entry name" value="GST C-terminal domain-like"/>
    <property type="match status" value="1"/>
</dbReference>
<dbReference type="InterPro" id="IPR036249">
    <property type="entry name" value="Thioredoxin-like_sf"/>
</dbReference>
<reference evidence="4" key="1">
    <citation type="journal article" date="2023" name="G3 (Bethesda)">
        <title>Whole genome assemblies of Zophobas morio and Tenebrio molitor.</title>
        <authorList>
            <person name="Kaur S."/>
            <person name="Stinson S.A."/>
            <person name="diCenzo G.C."/>
        </authorList>
    </citation>
    <scope>NUCLEOTIDE SEQUENCE</scope>
    <source>
        <strain evidence="4">QUZm001</strain>
    </source>
</reference>
<protein>
    <submittedName>
        <fullName evidence="4">Uncharacterized protein</fullName>
    </submittedName>
</protein>
<dbReference type="PROSITE" id="PS50405">
    <property type="entry name" value="GST_CTER"/>
    <property type="match status" value="1"/>
</dbReference>
<gene>
    <name evidence="4" type="ORF">Zmor_008109</name>
</gene>
<dbReference type="InterPro" id="IPR010987">
    <property type="entry name" value="Glutathione-S-Trfase_C-like"/>
</dbReference>
<dbReference type="FunFam" id="3.40.30.10:FF:000034">
    <property type="entry name" value="glutathione S-transferase 1"/>
    <property type="match status" value="1"/>
</dbReference>
<dbReference type="Proteomes" id="UP001168821">
    <property type="component" value="Unassembled WGS sequence"/>
</dbReference>
<evidence type="ECO:0000313" key="4">
    <source>
        <dbReference type="EMBL" id="KAJ3663889.1"/>
    </source>
</evidence>
<evidence type="ECO:0000256" key="1">
    <source>
        <dbReference type="ARBA" id="ARBA00011738"/>
    </source>
</evidence>
<dbReference type="GO" id="GO:0006749">
    <property type="term" value="P:glutathione metabolic process"/>
    <property type="evidence" value="ECO:0007669"/>
    <property type="project" value="TreeGrafter"/>
</dbReference>
<dbReference type="SFLD" id="SFLDG00358">
    <property type="entry name" value="Main_(cytGST)"/>
    <property type="match status" value="1"/>
</dbReference>
<feature type="domain" description="GST N-terminal" evidence="2">
    <location>
        <begin position="1"/>
        <end position="83"/>
    </location>
</feature>
<dbReference type="SFLD" id="SFLDS00019">
    <property type="entry name" value="Glutathione_Transferase_(cytos"/>
    <property type="match status" value="1"/>
</dbReference>
<feature type="domain" description="GST C-terminal" evidence="3">
    <location>
        <begin position="75"/>
        <end position="203"/>
    </location>
</feature>
<comment type="caution">
    <text evidence="4">The sequence shown here is derived from an EMBL/GenBank/DDBJ whole genome shotgun (WGS) entry which is preliminary data.</text>
</comment>
<dbReference type="Gene3D" id="1.20.1050.10">
    <property type="match status" value="1"/>
</dbReference>
<dbReference type="FunFam" id="1.20.1050.10:FF:000007">
    <property type="entry name" value="Glutathione S-transferase 1-1"/>
    <property type="match status" value="1"/>
</dbReference>
<name>A0AA38IZK6_9CUCU</name>
<dbReference type="InterPro" id="IPR036282">
    <property type="entry name" value="Glutathione-S-Trfase_C_sf"/>
</dbReference>
<dbReference type="Pfam" id="PF00043">
    <property type="entry name" value="GST_C"/>
    <property type="match status" value="1"/>
</dbReference>
<dbReference type="SUPFAM" id="SSF52833">
    <property type="entry name" value="Thioredoxin-like"/>
    <property type="match status" value="1"/>
</dbReference>
<dbReference type="InterPro" id="IPR040079">
    <property type="entry name" value="Glutathione_S-Trfase"/>
</dbReference>
<dbReference type="GO" id="GO:0004364">
    <property type="term" value="F:glutathione transferase activity"/>
    <property type="evidence" value="ECO:0007669"/>
    <property type="project" value="TreeGrafter"/>
</dbReference>
<sequence>MAPILYMVPPNPGVRAVLITAKAIGLELELKEVNMPAGEHLKPDFIKINPQHSIPTLVDDDGFTVWDSHAIITYLVSKYAETNQRLFFEQGVVFSRLFKIADPIIQNKKKQLSQKDIDSINEIYSFLEALLDGRKWIADDCVTVADYSLISSVSSFNVLLPIDGHKYPRTSQWFENCESLPEYEANKHGIELFSSVVKNKLVQ</sequence>
<dbReference type="PANTHER" id="PTHR43969">
    <property type="entry name" value="GLUTATHIONE S TRANSFERASE D10, ISOFORM A-RELATED"/>
    <property type="match status" value="1"/>
</dbReference>
<evidence type="ECO:0000313" key="5">
    <source>
        <dbReference type="Proteomes" id="UP001168821"/>
    </source>
</evidence>
<dbReference type="InterPro" id="IPR004046">
    <property type="entry name" value="GST_C"/>
</dbReference>
<organism evidence="4 5">
    <name type="scientific">Zophobas morio</name>
    <dbReference type="NCBI Taxonomy" id="2755281"/>
    <lineage>
        <taxon>Eukaryota</taxon>
        <taxon>Metazoa</taxon>
        <taxon>Ecdysozoa</taxon>
        <taxon>Arthropoda</taxon>
        <taxon>Hexapoda</taxon>
        <taxon>Insecta</taxon>
        <taxon>Pterygota</taxon>
        <taxon>Neoptera</taxon>
        <taxon>Endopterygota</taxon>
        <taxon>Coleoptera</taxon>
        <taxon>Polyphaga</taxon>
        <taxon>Cucujiformia</taxon>
        <taxon>Tenebrionidae</taxon>
        <taxon>Zophobas</taxon>
    </lineage>
</organism>
<keyword evidence="5" id="KW-1185">Reference proteome</keyword>
<comment type="subunit">
    <text evidence="1">Homodimer.</text>
</comment>
<dbReference type="CDD" id="cd03045">
    <property type="entry name" value="GST_N_Delta_Epsilon"/>
    <property type="match status" value="1"/>
</dbReference>
<dbReference type="EMBL" id="JALNTZ010000002">
    <property type="protein sequence ID" value="KAJ3663889.1"/>
    <property type="molecule type" value="Genomic_DNA"/>
</dbReference>
<dbReference type="Pfam" id="PF13409">
    <property type="entry name" value="GST_N_2"/>
    <property type="match status" value="1"/>
</dbReference>